<dbReference type="Proteomes" id="UP001060771">
    <property type="component" value="Chromosome"/>
</dbReference>
<evidence type="ECO:0000313" key="2">
    <source>
        <dbReference type="Proteomes" id="UP001060771"/>
    </source>
</evidence>
<keyword evidence="2" id="KW-1185">Reference proteome</keyword>
<proteinExistence type="predicted"/>
<dbReference type="GeneID" id="76206869"/>
<evidence type="ECO:0000313" key="1">
    <source>
        <dbReference type="EMBL" id="BDR92225.1"/>
    </source>
</evidence>
<organism evidence="1 2">
    <name type="scientific">Vulcanisaeta souniana JCM 11219</name>
    <dbReference type="NCBI Taxonomy" id="1293586"/>
    <lineage>
        <taxon>Archaea</taxon>
        <taxon>Thermoproteota</taxon>
        <taxon>Thermoprotei</taxon>
        <taxon>Thermoproteales</taxon>
        <taxon>Thermoproteaceae</taxon>
        <taxon>Vulcanisaeta</taxon>
    </lineage>
</organism>
<dbReference type="RefSeq" id="WP_188604116.1">
    <property type="nucleotide sequence ID" value="NZ_AP026830.1"/>
</dbReference>
<protein>
    <submittedName>
        <fullName evidence="1">Uncharacterized protein</fullName>
    </submittedName>
</protein>
<sequence>MASLALIVGLVFLGIAIGMLAYLMMIYISTSQARAWASSIRSWSPPIINNTLECPQGYVITPTNNSGVYECGPCLAYLAPSGSLSLACPR</sequence>
<dbReference type="EMBL" id="AP026830">
    <property type="protein sequence ID" value="BDR92225.1"/>
    <property type="molecule type" value="Genomic_DNA"/>
</dbReference>
<reference evidence="2" key="1">
    <citation type="submission" date="2022-09" db="EMBL/GenBank/DDBJ databases">
        <title>Complete genome sequence of Vulcanisaeta souniana.</title>
        <authorList>
            <person name="Kato S."/>
            <person name="Itoh T."/>
            <person name="Ohkuma M."/>
        </authorList>
    </citation>
    <scope>NUCLEOTIDE SEQUENCE [LARGE SCALE GENOMIC DNA]</scope>
    <source>
        <strain evidence="2">JCM 11219</strain>
    </source>
</reference>
<accession>A0ABN6SR64</accession>
<gene>
    <name evidence="1" type="ORF">Vsou_13180</name>
</gene>
<name>A0ABN6SR64_9CREN</name>